<evidence type="ECO:0000313" key="2">
    <source>
        <dbReference type="Proteomes" id="UP000436088"/>
    </source>
</evidence>
<comment type="caution">
    <text evidence="1">The sequence shown here is derived from an EMBL/GenBank/DDBJ whole genome shotgun (WGS) entry which is preliminary data.</text>
</comment>
<accession>A0A6A2ZPM0</accession>
<keyword evidence="2" id="KW-1185">Reference proteome</keyword>
<protein>
    <submittedName>
        <fullName evidence="1">Pectinacetylesterase family protein</fullName>
    </submittedName>
</protein>
<dbReference type="EMBL" id="VEPZ02001114">
    <property type="protein sequence ID" value="KAE8693690.1"/>
    <property type="molecule type" value="Genomic_DNA"/>
</dbReference>
<dbReference type="AlphaFoldDB" id="A0A6A2ZPM0"/>
<proteinExistence type="predicted"/>
<dbReference type="Proteomes" id="UP000436088">
    <property type="component" value="Unassembled WGS sequence"/>
</dbReference>
<organism evidence="1 2">
    <name type="scientific">Hibiscus syriacus</name>
    <name type="common">Rose of Sharon</name>
    <dbReference type="NCBI Taxonomy" id="106335"/>
    <lineage>
        <taxon>Eukaryota</taxon>
        <taxon>Viridiplantae</taxon>
        <taxon>Streptophyta</taxon>
        <taxon>Embryophyta</taxon>
        <taxon>Tracheophyta</taxon>
        <taxon>Spermatophyta</taxon>
        <taxon>Magnoliopsida</taxon>
        <taxon>eudicotyledons</taxon>
        <taxon>Gunneridae</taxon>
        <taxon>Pentapetalae</taxon>
        <taxon>rosids</taxon>
        <taxon>malvids</taxon>
        <taxon>Malvales</taxon>
        <taxon>Malvaceae</taxon>
        <taxon>Malvoideae</taxon>
        <taxon>Hibiscus</taxon>
    </lineage>
</organism>
<sequence length="180" mass="19705">MASNGSMTIVASMLEQGFDDIDVVFDHDDSQGRTDACPSVIPDDGHDHLAHPHNLSRLSMCTSSMSRLSIESFDADAEVDEDFFNKEESLQLPSDSDKESGCYSLPTTPLRWRNPTRAAIAHQLMGVVKDYASENEDLKKDGDFMVGYSNYSGESQGGSAGVVVITRPRGGKRSLCMDFE</sequence>
<evidence type="ECO:0000313" key="1">
    <source>
        <dbReference type="EMBL" id="KAE8693690.1"/>
    </source>
</evidence>
<reference evidence="1" key="1">
    <citation type="submission" date="2019-09" db="EMBL/GenBank/DDBJ databases">
        <title>Draft genome information of white flower Hibiscus syriacus.</title>
        <authorList>
            <person name="Kim Y.-M."/>
        </authorList>
    </citation>
    <scope>NUCLEOTIDE SEQUENCE [LARGE SCALE GENOMIC DNA]</scope>
    <source>
        <strain evidence="1">YM2019G1</strain>
    </source>
</reference>
<gene>
    <name evidence="1" type="ORF">F3Y22_tig00110794pilonHSYRG00090</name>
</gene>
<name>A0A6A2ZPM0_HIBSY</name>